<keyword evidence="1" id="KW-0472">Membrane</keyword>
<dbReference type="AlphaFoldDB" id="A0A1S6IPD2"/>
<dbReference type="KEGG" id="jda:BW727_101041"/>
<dbReference type="RefSeq" id="WP_062470210.1">
    <property type="nucleotide sequence ID" value="NZ_BBYN01000018.1"/>
</dbReference>
<keyword evidence="3" id="KW-1185">Reference proteome</keyword>
<accession>A0A1S6IPD2</accession>
<keyword evidence="1" id="KW-1133">Transmembrane helix</keyword>
<protein>
    <submittedName>
        <fullName evidence="2">Uncharacterized protein</fullName>
    </submittedName>
</protein>
<keyword evidence="1" id="KW-0812">Transmembrane</keyword>
<name>A0A1S6IPD2_9LACT</name>
<organism evidence="2 3">
    <name type="scientific">Jeotgalibaca dankookensis</name>
    <dbReference type="NCBI Taxonomy" id="708126"/>
    <lineage>
        <taxon>Bacteria</taxon>
        <taxon>Bacillati</taxon>
        <taxon>Bacillota</taxon>
        <taxon>Bacilli</taxon>
        <taxon>Lactobacillales</taxon>
        <taxon>Carnobacteriaceae</taxon>
        <taxon>Jeotgalibaca</taxon>
    </lineage>
</organism>
<evidence type="ECO:0000256" key="1">
    <source>
        <dbReference type="SAM" id="Phobius"/>
    </source>
</evidence>
<proteinExistence type="predicted"/>
<gene>
    <name evidence="2" type="ORF">BW727_101041</name>
</gene>
<sequence length="89" mass="10158">MMKEEKSFKEKIKEHKKEILVGAGIITFSVGALIFWKNKDKIQKTMENLLEKNDVSVEKAVDYAKDNKDIVDVSGHTKNLPKNHTASKK</sequence>
<dbReference type="Proteomes" id="UP000188993">
    <property type="component" value="Chromosome"/>
</dbReference>
<evidence type="ECO:0000313" key="3">
    <source>
        <dbReference type="Proteomes" id="UP000188993"/>
    </source>
</evidence>
<reference evidence="2 3" key="1">
    <citation type="journal article" date="2014" name="Int. J. Syst. Evol. Microbiol.">
        <title>Jeotgalibaca dankookensis gen. nov., sp. nov., a member of the family Carnobacteriaceae, isolated from seujeot (Korean traditional food).</title>
        <authorList>
            <person name="Lee D.G."/>
            <person name="Trujillo M.E."/>
            <person name="Kang H."/>
            <person name="Ahn T.Y."/>
        </authorList>
    </citation>
    <scope>NUCLEOTIDE SEQUENCE [LARGE SCALE GENOMIC DNA]</scope>
    <source>
        <strain evidence="2 3">EX-07</strain>
    </source>
</reference>
<evidence type="ECO:0000313" key="2">
    <source>
        <dbReference type="EMBL" id="AQS53411.1"/>
    </source>
</evidence>
<feature type="transmembrane region" description="Helical" evidence="1">
    <location>
        <begin position="20"/>
        <end position="36"/>
    </location>
</feature>
<dbReference type="EMBL" id="CP019728">
    <property type="protein sequence ID" value="AQS53411.1"/>
    <property type="molecule type" value="Genomic_DNA"/>
</dbReference>